<keyword evidence="3" id="KW-1185">Reference proteome</keyword>
<gene>
    <name evidence="2" type="ORF">SAMN05421546_2254</name>
</gene>
<accession>A0A1N6XJ80</accession>
<dbReference type="InterPro" id="IPR007403">
    <property type="entry name" value="DUF456"/>
</dbReference>
<proteinExistence type="predicted"/>
<name>A0A1N6XJ80_9GAMM</name>
<protein>
    <recommendedName>
        <fullName evidence="4">DUF456 domain-containing protein</fullName>
    </recommendedName>
</protein>
<evidence type="ECO:0000313" key="3">
    <source>
        <dbReference type="Proteomes" id="UP000241788"/>
    </source>
</evidence>
<dbReference type="RefSeq" id="WP_076588234.1">
    <property type="nucleotide sequence ID" value="NZ_FTLW01000005.1"/>
</dbReference>
<evidence type="ECO:0008006" key="4">
    <source>
        <dbReference type="Google" id="ProtNLM"/>
    </source>
</evidence>
<dbReference type="OrthoDB" id="9808460at2"/>
<reference evidence="3" key="1">
    <citation type="submission" date="2017-01" db="EMBL/GenBank/DDBJ databases">
        <authorList>
            <person name="Varghese N."/>
            <person name="Submissions S."/>
        </authorList>
    </citation>
    <scope>NUCLEOTIDE SEQUENCE [LARGE SCALE GENOMIC DNA]</scope>
    <source>
        <strain evidence="3">UM1</strain>
    </source>
</reference>
<dbReference type="EMBL" id="FTLW01000005">
    <property type="protein sequence ID" value="SIR02327.1"/>
    <property type="molecule type" value="Genomic_DNA"/>
</dbReference>
<keyword evidence="1" id="KW-0812">Transmembrane</keyword>
<dbReference type="PANTHER" id="PTHR39165:SF1">
    <property type="entry name" value="DUF456 DOMAIN-CONTAINING PROTEIN"/>
    <property type="match status" value="1"/>
</dbReference>
<evidence type="ECO:0000313" key="2">
    <source>
        <dbReference type="EMBL" id="SIR02327.1"/>
    </source>
</evidence>
<feature type="transmembrane region" description="Helical" evidence="1">
    <location>
        <begin position="51"/>
        <end position="73"/>
    </location>
</feature>
<dbReference type="Proteomes" id="UP000241788">
    <property type="component" value="Unassembled WGS sequence"/>
</dbReference>
<keyword evidence="1" id="KW-0472">Membrane</keyword>
<keyword evidence="1" id="KW-1133">Transmembrane helix</keyword>
<sequence>MENTTLFYLLAALMVVVGVIGTVLPALPGVPLVFAGLLLAAWADGFDKVGWAPLVILGLLTALSLVVDFWATAKGAKRVGASRMAVIGSVLGMLGGLLLGPFGIFIGAFAGAVAGELLHRRSMGQADISAAAKIGVGTWLGIVLGIALKLAVVFTMVGIFALAWFI</sequence>
<feature type="transmembrane region" description="Helical" evidence="1">
    <location>
        <begin position="85"/>
        <end position="118"/>
    </location>
</feature>
<dbReference type="STRING" id="1604334.SAMN05421546_2254"/>
<feature type="transmembrane region" description="Helical" evidence="1">
    <location>
        <begin position="6"/>
        <end position="39"/>
    </location>
</feature>
<evidence type="ECO:0000256" key="1">
    <source>
        <dbReference type="SAM" id="Phobius"/>
    </source>
</evidence>
<feature type="transmembrane region" description="Helical" evidence="1">
    <location>
        <begin position="139"/>
        <end position="165"/>
    </location>
</feature>
<dbReference type="PANTHER" id="PTHR39165">
    <property type="entry name" value="IG HYPOTHETICAL 17883"/>
    <property type="match status" value="1"/>
</dbReference>
<organism evidence="2 3">
    <name type="scientific">Solilutibacter tolerans</name>
    <dbReference type="NCBI Taxonomy" id="1604334"/>
    <lineage>
        <taxon>Bacteria</taxon>
        <taxon>Pseudomonadati</taxon>
        <taxon>Pseudomonadota</taxon>
        <taxon>Gammaproteobacteria</taxon>
        <taxon>Lysobacterales</taxon>
        <taxon>Lysobacteraceae</taxon>
        <taxon>Solilutibacter</taxon>
    </lineage>
</organism>
<dbReference type="AlphaFoldDB" id="A0A1N6XJ80"/>
<dbReference type="Pfam" id="PF04306">
    <property type="entry name" value="DUF456"/>
    <property type="match status" value="1"/>
</dbReference>